<dbReference type="Proteomes" id="UP000077315">
    <property type="component" value="Unassembled WGS sequence"/>
</dbReference>
<keyword evidence="2" id="KW-1185">Reference proteome</keyword>
<name>A0A162PTL8_PHYB8</name>
<evidence type="ECO:0000313" key="2">
    <source>
        <dbReference type="Proteomes" id="UP000077315"/>
    </source>
</evidence>
<reference evidence="2" key="1">
    <citation type="submission" date="2015-06" db="EMBL/GenBank/DDBJ databases">
        <title>Expansion of signal transduction pathways in fungi by whole-genome duplication.</title>
        <authorList>
            <consortium name="DOE Joint Genome Institute"/>
            <person name="Corrochano L.M."/>
            <person name="Kuo A."/>
            <person name="Marcet-Houben M."/>
            <person name="Polaino S."/>
            <person name="Salamov A."/>
            <person name="Villalobos J.M."/>
            <person name="Alvarez M.I."/>
            <person name="Avalos J."/>
            <person name="Benito E.P."/>
            <person name="Benoit I."/>
            <person name="Burger G."/>
            <person name="Camino L.P."/>
            <person name="Canovas D."/>
            <person name="Cerda-Olmedo E."/>
            <person name="Cheng J.-F."/>
            <person name="Dominguez A."/>
            <person name="Elias M."/>
            <person name="Eslava A.P."/>
            <person name="Glaser F."/>
            <person name="Grimwood J."/>
            <person name="Gutierrez G."/>
            <person name="Heitman J."/>
            <person name="Henrissat B."/>
            <person name="Iturriaga E.A."/>
            <person name="Lang B.F."/>
            <person name="Lavin J.L."/>
            <person name="Lee S."/>
            <person name="Li W."/>
            <person name="Lindquist E."/>
            <person name="Lopez-Garcia S."/>
            <person name="Luque E.M."/>
            <person name="Marcos A.T."/>
            <person name="Martin J."/>
            <person name="McCluskey K."/>
            <person name="Medina H.R."/>
            <person name="Miralles-Duran A."/>
            <person name="Miyazaki A."/>
            <person name="Munoz-Torres E."/>
            <person name="Oguiza J.A."/>
            <person name="Ohm R."/>
            <person name="Olmedo M."/>
            <person name="Orejas M."/>
            <person name="Ortiz-Castellanos L."/>
            <person name="Pisabarro A.G."/>
            <person name="Rodriguez-Romero J."/>
            <person name="Ruiz-Herrera J."/>
            <person name="Ruiz-Vazquez R."/>
            <person name="Sanz C."/>
            <person name="Schackwitz W."/>
            <person name="Schmutz J."/>
            <person name="Shahriari M."/>
            <person name="Shelest E."/>
            <person name="Silva-Franco F."/>
            <person name="Soanes D."/>
            <person name="Syed K."/>
            <person name="Tagua V.G."/>
            <person name="Talbot N.J."/>
            <person name="Thon M."/>
            <person name="De vries R.P."/>
            <person name="Wiebenga A."/>
            <person name="Yadav J.S."/>
            <person name="Braun E.L."/>
            <person name="Baker S."/>
            <person name="Garre V."/>
            <person name="Horwitz B."/>
            <person name="Torres-Martinez S."/>
            <person name="Idnurm A."/>
            <person name="Herrera-Estrella A."/>
            <person name="Gabaldon T."/>
            <person name="Grigoriev I.V."/>
        </authorList>
    </citation>
    <scope>NUCLEOTIDE SEQUENCE [LARGE SCALE GENOMIC DNA]</scope>
    <source>
        <strain evidence="2">NRRL 1555(-)</strain>
    </source>
</reference>
<gene>
    <name evidence="1" type="ORF">PHYBLDRAFT_142861</name>
</gene>
<sequence>MTRRKRKRIHKPDMGMHESLGYVHRKNTQDVCFDGHERPNVMKYCHPWTTRLMVCKQHMSDFTDENEKIEVFFTPTMEKVFHLSQEYTSVRLSMNVFQVDFELFLICTKLCRKINRTPQLWQDLKLTNLFETLDGAMNCVRMWTWNQNRQS</sequence>
<dbReference type="VEuPathDB" id="FungiDB:PHYBLDRAFT_142861"/>
<protein>
    <submittedName>
        <fullName evidence="1">Uncharacterized protein</fullName>
    </submittedName>
</protein>
<dbReference type="AlphaFoldDB" id="A0A162PTL8"/>
<organism evidence="1 2">
    <name type="scientific">Phycomyces blakesleeanus (strain ATCC 8743b / DSM 1359 / FGSC 10004 / NBRC 33097 / NRRL 1555)</name>
    <dbReference type="NCBI Taxonomy" id="763407"/>
    <lineage>
        <taxon>Eukaryota</taxon>
        <taxon>Fungi</taxon>
        <taxon>Fungi incertae sedis</taxon>
        <taxon>Mucoromycota</taxon>
        <taxon>Mucoromycotina</taxon>
        <taxon>Mucoromycetes</taxon>
        <taxon>Mucorales</taxon>
        <taxon>Phycomycetaceae</taxon>
        <taxon>Phycomyces</taxon>
    </lineage>
</organism>
<dbReference type="EMBL" id="KV440976">
    <property type="protein sequence ID" value="OAD75877.1"/>
    <property type="molecule type" value="Genomic_DNA"/>
</dbReference>
<evidence type="ECO:0000313" key="1">
    <source>
        <dbReference type="EMBL" id="OAD75877.1"/>
    </source>
</evidence>
<dbReference type="GeneID" id="28991790"/>
<dbReference type="RefSeq" id="XP_018293917.1">
    <property type="nucleotide sequence ID" value="XM_018430884.1"/>
</dbReference>
<proteinExistence type="predicted"/>
<accession>A0A162PTL8</accession>
<dbReference type="InParanoid" id="A0A162PTL8"/>